<dbReference type="AlphaFoldDB" id="A0AAV9GLP1"/>
<evidence type="ECO:0000313" key="2">
    <source>
        <dbReference type="EMBL" id="KAK4448869.1"/>
    </source>
</evidence>
<organism evidence="2 3">
    <name type="scientific">Podospora aff. communis PSN243</name>
    <dbReference type="NCBI Taxonomy" id="3040156"/>
    <lineage>
        <taxon>Eukaryota</taxon>
        <taxon>Fungi</taxon>
        <taxon>Dikarya</taxon>
        <taxon>Ascomycota</taxon>
        <taxon>Pezizomycotina</taxon>
        <taxon>Sordariomycetes</taxon>
        <taxon>Sordariomycetidae</taxon>
        <taxon>Sordariales</taxon>
        <taxon>Podosporaceae</taxon>
        <taxon>Podospora</taxon>
    </lineage>
</organism>
<reference evidence="2" key="2">
    <citation type="submission" date="2023-05" db="EMBL/GenBank/DDBJ databases">
        <authorList>
            <consortium name="Lawrence Berkeley National Laboratory"/>
            <person name="Steindorff A."/>
            <person name="Hensen N."/>
            <person name="Bonometti L."/>
            <person name="Westerberg I."/>
            <person name="Brannstrom I.O."/>
            <person name="Guillou S."/>
            <person name="Cros-Aarteil S."/>
            <person name="Calhoun S."/>
            <person name="Haridas S."/>
            <person name="Kuo A."/>
            <person name="Mondo S."/>
            <person name="Pangilinan J."/>
            <person name="Riley R."/>
            <person name="Labutti K."/>
            <person name="Andreopoulos B."/>
            <person name="Lipzen A."/>
            <person name="Chen C."/>
            <person name="Yanf M."/>
            <person name="Daum C."/>
            <person name="Ng V."/>
            <person name="Clum A."/>
            <person name="Ohm R."/>
            <person name="Martin F."/>
            <person name="Silar P."/>
            <person name="Natvig D."/>
            <person name="Lalanne C."/>
            <person name="Gautier V."/>
            <person name="Ament-Velasquez S.L."/>
            <person name="Kruys A."/>
            <person name="Hutchinson M.I."/>
            <person name="Powell A.J."/>
            <person name="Barry K."/>
            <person name="Miller A.N."/>
            <person name="Grigoriev I.V."/>
            <person name="Debuchy R."/>
            <person name="Gladieux P."/>
            <person name="Thoren M.H."/>
            <person name="Johannesson H."/>
        </authorList>
    </citation>
    <scope>NUCLEOTIDE SEQUENCE</scope>
    <source>
        <strain evidence="2">PSN243</strain>
    </source>
</reference>
<comment type="caution">
    <text evidence="2">The sequence shown here is derived from an EMBL/GenBank/DDBJ whole genome shotgun (WGS) entry which is preliminary data.</text>
</comment>
<evidence type="ECO:0000313" key="3">
    <source>
        <dbReference type="Proteomes" id="UP001321760"/>
    </source>
</evidence>
<reference evidence="2" key="1">
    <citation type="journal article" date="2023" name="Mol. Phylogenet. Evol.">
        <title>Genome-scale phylogeny and comparative genomics of the fungal order Sordariales.</title>
        <authorList>
            <person name="Hensen N."/>
            <person name="Bonometti L."/>
            <person name="Westerberg I."/>
            <person name="Brannstrom I.O."/>
            <person name="Guillou S."/>
            <person name="Cros-Aarteil S."/>
            <person name="Calhoun S."/>
            <person name="Haridas S."/>
            <person name="Kuo A."/>
            <person name="Mondo S."/>
            <person name="Pangilinan J."/>
            <person name="Riley R."/>
            <person name="LaButti K."/>
            <person name="Andreopoulos B."/>
            <person name="Lipzen A."/>
            <person name="Chen C."/>
            <person name="Yan M."/>
            <person name="Daum C."/>
            <person name="Ng V."/>
            <person name="Clum A."/>
            <person name="Steindorff A."/>
            <person name="Ohm R.A."/>
            <person name="Martin F."/>
            <person name="Silar P."/>
            <person name="Natvig D.O."/>
            <person name="Lalanne C."/>
            <person name="Gautier V."/>
            <person name="Ament-Velasquez S.L."/>
            <person name="Kruys A."/>
            <person name="Hutchinson M.I."/>
            <person name="Powell A.J."/>
            <person name="Barry K."/>
            <person name="Miller A.N."/>
            <person name="Grigoriev I.V."/>
            <person name="Debuchy R."/>
            <person name="Gladieux P."/>
            <person name="Hiltunen Thoren M."/>
            <person name="Johannesson H."/>
        </authorList>
    </citation>
    <scope>NUCLEOTIDE SEQUENCE</scope>
    <source>
        <strain evidence="2">PSN243</strain>
    </source>
</reference>
<sequence>MKLHIIATLACSLAAASPLSLEVDKRACDTCKKVCPDEQVCITLPKGCRDICVVPRFCGGIAGIQCDDGFICIDYPNDGCDPENGGNDCGGICIPGRG</sequence>
<keyword evidence="3" id="KW-1185">Reference proteome</keyword>
<feature type="signal peptide" evidence="1">
    <location>
        <begin position="1"/>
        <end position="16"/>
    </location>
</feature>
<name>A0AAV9GLP1_9PEZI</name>
<feature type="chain" id="PRO_5043451685" evidence="1">
    <location>
        <begin position="17"/>
        <end position="98"/>
    </location>
</feature>
<proteinExistence type="predicted"/>
<protein>
    <submittedName>
        <fullName evidence="2">Uncharacterized protein</fullName>
    </submittedName>
</protein>
<accession>A0AAV9GLP1</accession>
<dbReference type="Proteomes" id="UP001321760">
    <property type="component" value="Unassembled WGS sequence"/>
</dbReference>
<evidence type="ECO:0000256" key="1">
    <source>
        <dbReference type="SAM" id="SignalP"/>
    </source>
</evidence>
<dbReference type="EMBL" id="MU865940">
    <property type="protein sequence ID" value="KAK4448869.1"/>
    <property type="molecule type" value="Genomic_DNA"/>
</dbReference>
<keyword evidence="1" id="KW-0732">Signal</keyword>
<gene>
    <name evidence="2" type="ORF">QBC34DRAFT_406275</name>
</gene>